<evidence type="ECO:0000259" key="1">
    <source>
        <dbReference type="PROSITE" id="PS50879"/>
    </source>
</evidence>
<dbReference type="GO" id="GO:0004523">
    <property type="term" value="F:RNA-DNA hybrid ribonuclease activity"/>
    <property type="evidence" value="ECO:0007669"/>
    <property type="project" value="InterPro"/>
</dbReference>
<dbReference type="SUPFAM" id="SSF53098">
    <property type="entry name" value="Ribonuclease H-like"/>
    <property type="match status" value="1"/>
</dbReference>
<dbReference type="AlphaFoldDB" id="X1UCP1"/>
<dbReference type="Pfam" id="PF13456">
    <property type="entry name" value="RVT_3"/>
    <property type="match status" value="1"/>
</dbReference>
<dbReference type="EMBL" id="BARW01017668">
    <property type="protein sequence ID" value="GAI90099.1"/>
    <property type="molecule type" value="Genomic_DNA"/>
</dbReference>
<organism evidence="2">
    <name type="scientific">marine sediment metagenome</name>
    <dbReference type="NCBI Taxonomy" id="412755"/>
    <lineage>
        <taxon>unclassified sequences</taxon>
        <taxon>metagenomes</taxon>
        <taxon>ecological metagenomes</taxon>
    </lineage>
</organism>
<feature type="domain" description="RNase H type-1" evidence="1">
    <location>
        <begin position="19"/>
        <end position="150"/>
    </location>
</feature>
<dbReference type="InterPro" id="IPR036397">
    <property type="entry name" value="RNaseH_sf"/>
</dbReference>
<dbReference type="Gene3D" id="3.30.420.10">
    <property type="entry name" value="Ribonuclease H-like superfamily/Ribonuclease H"/>
    <property type="match status" value="1"/>
</dbReference>
<comment type="caution">
    <text evidence="2">The sequence shown here is derived from an EMBL/GenBank/DDBJ whole genome shotgun (WGS) entry which is preliminary data.</text>
</comment>
<proteinExistence type="predicted"/>
<dbReference type="InterPro" id="IPR002156">
    <property type="entry name" value="RNaseH_domain"/>
</dbReference>
<gene>
    <name evidence="2" type="ORF">S12H4_30460</name>
</gene>
<dbReference type="GO" id="GO:0003676">
    <property type="term" value="F:nucleic acid binding"/>
    <property type="evidence" value="ECO:0007669"/>
    <property type="project" value="InterPro"/>
</dbReference>
<sequence>MAQLNFLSPPASSNQATASSSHWTLFIDGASRNNPGPAGAGFYVLKDSEVFAQEGYFLGSKTNNQAEYLALIVGLAFVQKHIDSKDTLRVVSDSQLVVRQLLGEYRVKNLALKPLFLLAHDMIKKNNAHVMHVLRTENTHADEMANVGIDKKKPVPSFVKKLLEKHAISL</sequence>
<reference evidence="2" key="1">
    <citation type="journal article" date="2014" name="Front. Microbiol.">
        <title>High frequency of phylogenetically diverse reductive dehalogenase-homologous genes in deep subseafloor sedimentary metagenomes.</title>
        <authorList>
            <person name="Kawai M."/>
            <person name="Futagami T."/>
            <person name="Toyoda A."/>
            <person name="Takaki Y."/>
            <person name="Nishi S."/>
            <person name="Hori S."/>
            <person name="Arai W."/>
            <person name="Tsubouchi T."/>
            <person name="Morono Y."/>
            <person name="Uchiyama I."/>
            <person name="Ito T."/>
            <person name="Fujiyama A."/>
            <person name="Inagaki F."/>
            <person name="Takami H."/>
        </authorList>
    </citation>
    <scope>NUCLEOTIDE SEQUENCE</scope>
    <source>
        <strain evidence="2">Expedition CK06-06</strain>
    </source>
</reference>
<accession>X1UCP1</accession>
<name>X1UCP1_9ZZZZ</name>
<dbReference type="PANTHER" id="PTHR46387:SF2">
    <property type="entry name" value="RIBONUCLEASE HI"/>
    <property type="match status" value="1"/>
</dbReference>
<evidence type="ECO:0000313" key="2">
    <source>
        <dbReference type="EMBL" id="GAI90099.1"/>
    </source>
</evidence>
<dbReference type="PROSITE" id="PS50879">
    <property type="entry name" value="RNASE_H_1"/>
    <property type="match status" value="1"/>
</dbReference>
<dbReference type="InterPro" id="IPR012337">
    <property type="entry name" value="RNaseH-like_sf"/>
</dbReference>
<dbReference type="PANTHER" id="PTHR46387">
    <property type="entry name" value="POLYNUCLEOTIDYL TRANSFERASE, RIBONUCLEASE H-LIKE SUPERFAMILY PROTEIN"/>
    <property type="match status" value="1"/>
</dbReference>
<protein>
    <recommendedName>
        <fullName evidence="1">RNase H type-1 domain-containing protein</fullName>
    </recommendedName>
</protein>
<dbReference type="CDD" id="cd09279">
    <property type="entry name" value="RNase_HI_like"/>
    <property type="match status" value="1"/>
</dbReference>